<dbReference type="InterPro" id="IPR012318">
    <property type="entry name" value="HTH_CRP"/>
</dbReference>
<evidence type="ECO:0000313" key="6">
    <source>
        <dbReference type="Proteomes" id="UP001264335"/>
    </source>
</evidence>
<proteinExistence type="predicted"/>
<comment type="caution">
    <text evidence="5">The sequence shown here is derived from an EMBL/GenBank/DDBJ whole genome shotgun (WGS) entry which is preliminary data.</text>
</comment>
<dbReference type="SUPFAM" id="SSF46785">
    <property type="entry name" value="Winged helix' DNA-binding domain"/>
    <property type="match status" value="1"/>
</dbReference>
<dbReference type="InterPro" id="IPR036390">
    <property type="entry name" value="WH_DNA-bd_sf"/>
</dbReference>
<keyword evidence="2" id="KW-0238">DNA-binding</keyword>
<dbReference type="InterPro" id="IPR014710">
    <property type="entry name" value="RmlC-like_jellyroll"/>
</dbReference>
<name>A0ABD5F750_ENTAV</name>
<dbReference type="EMBL" id="JARPWY010000016">
    <property type="protein sequence ID" value="MDT2514132.1"/>
    <property type="molecule type" value="Genomic_DNA"/>
</dbReference>
<keyword evidence="1" id="KW-0805">Transcription regulation</keyword>
<accession>A0ABD5F750</accession>
<sequence length="222" mass="25485">MNKKKYSQVNQTLINQERFPFLTEKILQQSFFIAYDRNEKIVSQAKKMSHLFILLTGKARIIQQKPNGKNLILQFLEPGDFIGELTVVKAEETPKDVIAIGSVNCLAIPLSVVEDDLMTGADFPKFIAKYIGEKLLLRMEHFSNAQTFELKYRLAALLIEVAVNEQYSENNTQIADYLGVSYRHLTHTFKFLRENGYIEKNQAGYLIHPTKLRQLINEGNEA</sequence>
<organism evidence="5 6">
    <name type="scientific">Enterococcus avium</name>
    <name type="common">Streptococcus avium</name>
    <dbReference type="NCBI Taxonomy" id="33945"/>
    <lineage>
        <taxon>Bacteria</taxon>
        <taxon>Bacillati</taxon>
        <taxon>Bacillota</taxon>
        <taxon>Bacilli</taxon>
        <taxon>Lactobacillales</taxon>
        <taxon>Enterococcaceae</taxon>
        <taxon>Enterococcus</taxon>
    </lineage>
</organism>
<dbReference type="Proteomes" id="UP001264335">
    <property type="component" value="Unassembled WGS sequence"/>
</dbReference>
<gene>
    <name evidence="5" type="ORF">P7D79_07760</name>
</gene>
<dbReference type="SUPFAM" id="SSF51206">
    <property type="entry name" value="cAMP-binding domain-like"/>
    <property type="match status" value="1"/>
</dbReference>
<dbReference type="Pfam" id="PF13545">
    <property type="entry name" value="HTH_Crp_2"/>
    <property type="match status" value="1"/>
</dbReference>
<keyword evidence="3" id="KW-0804">Transcription</keyword>
<reference evidence="5 6" key="1">
    <citation type="submission" date="2023-03" db="EMBL/GenBank/DDBJ databases">
        <authorList>
            <person name="Shen W."/>
            <person name="Cai J."/>
        </authorList>
    </citation>
    <scope>NUCLEOTIDE SEQUENCE [LARGE SCALE GENOMIC DNA]</scope>
    <source>
        <strain evidence="5 6">Y2</strain>
    </source>
</reference>
<feature type="domain" description="Cyclic nucleotide-binding" evidence="4">
    <location>
        <begin position="35"/>
        <end position="108"/>
    </location>
</feature>
<evidence type="ECO:0000259" key="4">
    <source>
        <dbReference type="PROSITE" id="PS50042"/>
    </source>
</evidence>
<dbReference type="RefSeq" id="WP_311871773.1">
    <property type="nucleotide sequence ID" value="NZ_JARPWF010000006.1"/>
</dbReference>
<evidence type="ECO:0000256" key="1">
    <source>
        <dbReference type="ARBA" id="ARBA00023015"/>
    </source>
</evidence>
<dbReference type="GO" id="GO:0003677">
    <property type="term" value="F:DNA binding"/>
    <property type="evidence" value="ECO:0007669"/>
    <property type="project" value="UniProtKB-KW"/>
</dbReference>
<evidence type="ECO:0000256" key="2">
    <source>
        <dbReference type="ARBA" id="ARBA00023125"/>
    </source>
</evidence>
<evidence type="ECO:0000256" key="3">
    <source>
        <dbReference type="ARBA" id="ARBA00023163"/>
    </source>
</evidence>
<dbReference type="CDD" id="cd00038">
    <property type="entry name" value="CAP_ED"/>
    <property type="match status" value="1"/>
</dbReference>
<dbReference type="Pfam" id="PF00027">
    <property type="entry name" value="cNMP_binding"/>
    <property type="match status" value="1"/>
</dbReference>
<protein>
    <submittedName>
        <fullName evidence="5">Cyclic nucleotide-binding domain-containing protein</fullName>
    </submittedName>
</protein>
<evidence type="ECO:0000313" key="5">
    <source>
        <dbReference type="EMBL" id="MDT2514132.1"/>
    </source>
</evidence>
<dbReference type="InterPro" id="IPR018490">
    <property type="entry name" value="cNMP-bd_dom_sf"/>
</dbReference>
<dbReference type="Gene3D" id="2.60.120.10">
    <property type="entry name" value="Jelly Rolls"/>
    <property type="match status" value="1"/>
</dbReference>
<dbReference type="InterPro" id="IPR000595">
    <property type="entry name" value="cNMP-bd_dom"/>
</dbReference>
<dbReference type="AlphaFoldDB" id="A0ABD5F750"/>
<dbReference type="PROSITE" id="PS50042">
    <property type="entry name" value="CNMP_BINDING_3"/>
    <property type="match status" value="1"/>
</dbReference>